<comment type="similarity">
    <text evidence="1">Belongs to the NAD(P)H dehydrogenase (quinone) family.</text>
</comment>
<evidence type="ECO:0000256" key="1">
    <source>
        <dbReference type="ARBA" id="ARBA00006252"/>
    </source>
</evidence>
<dbReference type="Gene3D" id="3.40.50.360">
    <property type="match status" value="1"/>
</dbReference>
<dbReference type="PANTHER" id="PTHR10204">
    <property type="entry name" value="NAD P H OXIDOREDUCTASE-RELATED"/>
    <property type="match status" value="1"/>
</dbReference>
<dbReference type="SUPFAM" id="SSF52218">
    <property type="entry name" value="Flavoproteins"/>
    <property type="match status" value="1"/>
</dbReference>
<keyword evidence="5" id="KW-1185">Reference proteome</keyword>
<sequence length="192" mass="22064">MTRKIVVILGHPARQSLCGELADRYQRSAEALGHTVRRLDLGQLDFDPVLHEGYRQVQPLEPDLQRAQADLLWADHLVWIYPNWWGGPPALLKGFIDRLLLPGFAFKYHAQDPLWDRLLTGRSGQLIVTMDSPPWYYRWFTRQPGHQLMKRAVLGFCGIKPVKVLSLGPVKSATETRRQGWLAQVERLPHSL</sequence>
<dbReference type="InterPro" id="IPR003680">
    <property type="entry name" value="Flavodoxin_fold"/>
</dbReference>
<evidence type="ECO:0000313" key="5">
    <source>
        <dbReference type="Proteomes" id="UP001501321"/>
    </source>
</evidence>
<dbReference type="InterPro" id="IPR051545">
    <property type="entry name" value="NAD(P)H_dehydrogenase_qn"/>
</dbReference>
<proteinExistence type="inferred from homology"/>
<reference evidence="5" key="1">
    <citation type="journal article" date="2019" name="Int. J. Syst. Evol. Microbiol.">
        <title>The Global Catalogue of Microorganisms (GCM) 10K type strain sequencing project: providing services to taxonomists for standard genome sequencing and annotation.</title>
        <authorList>
            <consortium name="The Broad Institute Genomics Platform"/>
            <consortium name="The Broad Institute Genome Sequencing Center for Infectious Disease"/>
            <person name="Wu L."/>
            <person name="Ma J."/>
        </authorList>
    </citation>
    <scope>NUCLEOTIDE SEQUENCE [LARGE SCALE GENOMIC DNA]</scope>
    <source>
        <strain evidence="5">JCM 32226</strain>
    </source>
</reference>
<dbReference type="EMBL" id="BAABFC010000017">
    <property type="protein sequence ID" value="GAA4501478.1"/>
    <property type="molecule type" value="Genomic_DNA"/>
</dbReference>
<name>A0ABP8QF28_9GAMM</name>
<evidence type="ECO:0000256" key="2">
    <source>
        <dbReference type="ARBA" id="ARBA00023002"/>
    </source>
</evidence>
<dbReference type="PANTHER" id="PTHR10204:SF34">
    <property type="entry name" value="NAD(P)H DEHYDROGENASE [QUINONE] 1 ISOFORM 1"/>
    <property type="match status" value="1"/>
</dbReference>
<dbReference type="Proteomes" id="UP001501321">
    <property type="component" value="Unassembled WGS sequence"/>
</dbReference>
<protein>
    <submittedName>
        <fullName evidence="4">NAD(P)H-dependent oxidoreductase</fullName>
    </submittedName>
</protein>
<dbReference type="RefSeq" id="WP_345013546.1">
    <property type="nucleotide sequence ID" value="NZ_BAABFC010000017.1"/>
</dbReference>
<feature type="domain" description="Flavodoxin-like fold" evidence="3">
    <location>
        <begin position="4"/>
        <end position="183"/>
    </location>
</feature>
<accession>A0ABP8QF28</accession>
<gene>
    <name evidence="4" type="ORF">GCM10023095_24690</name>
</gene>
<organism evidence="4 5">
    <name type="scientific">Pseudaeromonas paramecii</name>
    <dbReference type="NCBI Taxonomy" id="2138166"/>
    <lineage>
        <taxon>Bacteria</taxon>
        <taxon>Pseudomonadati</taxon>
        <taxon>Pseudomonadota</taxon>
        <taxon>Gammaproteobacteria</taxon>
        <taxon>Aeromonadales</taxon>
        <taxon>Aeromonadaceae</taxon>
        <taxon>Pseudaeromonas</taxon>
    </lineage>
</organism>
<evidence type="ECO:0000313" key="4">
    <source>
        <dbReference type="EMBL" id="GAA4501478.1"/>
    </source>
</evidence>
<dbReference type="InterPro" id="IPR029039">
    <property type="entry name" value="Flavoprotein-like_sf"/>
</dbReference>
<dbReference type="Pfam" id="PF02525">
    <property type="entry name" value="Flavodoxin_2"/>
    <property type="match status" value="1"/>
</dbReference>
<keyword evidence="2" id="KW-0560">Oxidoreductase</keyword>
<comment type="caution">
    <text evidence="4">The sequence shown here is derived from an EMBL/GenBank/DDBJ whole genome shotgun (WGS) entry which is preliminary data.</text>
</comment>
<evidence type="ECO:0000259" key="3">
    <source>
        <dbReference type="Pfam" id="PF02525"/>
    </source>
</evidence>